<comment type="caution">
    <text evidence="1">The sequence shown here is derived from an EMBL/GenBank/DDBJ whole genome shotgun (WGS) entry which is preliminary data.</text>
</comment>
<evidence type="ECO:0000313" key="2">
    <source>
        <dbReference type="Proteomes" id="UP001189429"/>
    </source>
</evidence>
<sequence>SDQIQDAQGKLRTAADSALEPLSKDIAGSIIQHLKRNAGQGADWWRAPELKAMGAQGLKEFVQCLHNCEERAAWPWQFYLLLELLLGKKPGIGGERPIGLMPMPYRIWSAARRPIIATWGKEAAGFWDTASGDAQADEGRGGSANVLPRSRHFYDVANFYDHIGLDQLIEKASDPNFPLLPLAMAVQMHLAPRAIMAHSLFSDIFEPASSMVAGCGQAVDLTRPPLYGSMDAAHMHHIYIEGARKQVIDQVKYVAALAHQGFAKLSIPISIKTAVEASDKDLQQEIASILDGLGTPNKQPGVVRDLGVDTGLGKQLKRPTHAARQAKAKQRVAKHKDIAKTDARGAAKVYAAGAHCQQVWDLPAHGTTPTEATKVRATEAALLTGGHKAGRCTSTILLIQRGAQEAVTRAIVDQVKQLWLTIVDHPTGLKRYQRGWRMLCDKLQALGPHRRWNQVKGPMTGVIVQLLGLGWNPRRLDSWTSPAGDGWAYRPEDIPHIGALLQKVQLSAQQQLWQQAAEHRHGAGLQEGGDLYQLHGHLRRRRRKGQHAEAAMLETIAVAGIWTRERRRAANLNQAGEGICARCGEATETETHRYYTCPADEDIDHSNNTDLAKQAIDALDQRQDEHFWLRGAPPAAWAVKVDPGEDVERAAHIFCTSAGAQAAAQATEMWLGGGGLQVAAWHGTIRAPHTVPRAELTAMSKAIGYTTAASARGLNIASDCKCALDALKQVQDPEDLDYRSTNFDFWLMAKR</sequence>
<gene>
    <name evidence="1" type="ORF">PCOR1329_LOCUS46667</name>
</gene>
<feature type="non-terminal residue" evidence="1">
    <location>
        <position position="1"/>
    </location>
</feature>
<proteinExistence type="predicted"/>
<accession>A0ABN9UA70</accession>
<reference evidence="1" key="1">
    <citation type="submission" date="2023-10" db="EMBL/GenBank/DDBJ databases">
        <authorList>
            <person name="Chen Y."/>
            <person name="Shah S."/>
            <person name="Dougan E. K."/>
            <person name="Thang M."/>
            <person name="Chan C."/>
        </authorList>
    </citation>
    <scope>NUCLEOTIDE SEQUENCE [LARGE SCALE GENOMIC DNA]</scope>
</reference>
<protein>
    <recommendedName>
        <fullName evidence="3">RNase H type-1 domain-containing protein</fullName>
    </recommendedName>
</protein>
<keyword evidence="2" id="KW-1185">Reference proteome</keyword>
<dbReference type="Proteomes" id="UP001189429">
    <property type="component" value="Unassembled WGS sequence"/>
</dbReference>
<name>A0ABN9UA70_9DINO</name>
<evidence type="ECO:0008006" key="3">
    <source>
        <dbReference type="Google" id="ProtNLM"/>
    </source>
</evidence>
<evidence type="ECO:0000313" key="1">
    <source>
        <dbReference type="EMBL" id="CAK0856217.1"/>
    </source>
</evidence>
<organism evidence="1 2">
    <name type="scientific">Prorocentrum cordatum</name>
    <dbReference type="NCBI Taxonomy" id="2364126"/>
    <lineage>
        <taxon>Eukaryota</taxon>
        <taxon>Sar</taxon>
        <taxon>Alveolata</taxon>
        <taxon>Dinophyceae</taxon>
        <taxon>Prorocentrales</taxon>
        <taxon>Prorocentraceae</taxon>
        <taxon>Prorocentrum</taxon>
    </lineage>
</organism>
<dbReference type="EMBL" id="CAUYUJ010015615">
    <property type="protein sequence ID" value="CAK0856217.1"/>
    <property type="molecule type" value="Genomic_DNA"/>
</dbReference>